<dbReference type="InterPro" id="IPR005122">
    <property type="entry name" value="Uracil-DNA_glycosylase-like"/>
</dbReference>
<sequence>MLPWPLCLALLSRRLYIVRRASSPSKKLNIMITSFFAPKSKTGRKRTAEDEQRGGSAFRTKKVVVVTAPPSESSSASDCATTTSRRTPPSPRPPCEEAAALLSFLCDDDDEGGRRDVPNWRSSLEMHFATSTFSSLAKFVARERASHTVYPPPRSVFSALNLTPLHRVKGKWESALHRVGRCIVVNPSRRGCPPRRDVSFYQSTSNPTLSFVSCRVVSYPVVIVGQDPYHQPNQGHGLSFSVPRGVTIPPSLRNIYKELINDADVPEFDAAPRHGNLERWATQGVLLLNNVLTVRRGEAAMHGKSNPFTVLFRALCSSMQSQCSTPLGATKTSSPFIGSRCFSRANEELVKRGWKPIDWRVDGPLGCNIEKISIMEEGSSNLIGATEDFDV</sequence>
<dbReference type="GO" id="GO:0006281">
    <property type="term" value="P:DNA repair"/>
    <property type="evidence" value="ECO:0007669"/>
    <property type="project" value="UniProtKB-KW"/>
</dbReference>
<comment type="similarity">
    <text evidence="1">Belongs to the uracil-DNA glycosylase (UDG) superfamily. UNG family.</text>
</comment>
<evidence type="ECO:0000256" key="4">
    <source>
        <dbReference type="ARBA" id="ARBA00023204"/>
    </source>
</evidence>
<evidence type="ECO:0000313" key="8">
    <source>
        <dbReference type="Proteomes" id="UP001530315"/>
    </source>
</evidence>
<feature type="region of interest" description="Disordered" evidence="5">
    <location>
        <begin position="67"/>
        <end position="94"/>
    </location>
</feature>
<name>A0ABD3NS12_9STRA</name>
<dbReference type="PANTHER" id="PTHR11264">
    <property type="entry name" value="URACIL-DNA GLYCOSYLASE"/>
    <property type="match status" value="1"/>
</dbReference>
<comment type="caution">
    <text evidence="7">The sequence shown here is derived from an EMBL/GenBank/DDBJ whole genome shotgun (WGS) entry which is preliminary data.</text>
</comment>
<dbReference type="CDD" id="cd10027">
    <property type="entry name" value="UDG-F1-like"/>
    <property type="match status" value="1"/>
</dbReference>
<feature type="compositionally biased region" description="Low complexity" evidence="5">
    <location>
        <begin position="67"/>
        <end position="87"/>
    </location>
</feature>
<keyword evidence="3" id="KW-0378">Hydrolase</keyword>
<dbReference type="AlphaFoldDB" id="A0ABD3NS12"/>
<evidence type="ECO:0000256" key="1">
    <source>
        <dbReference type="ARBA" id="ARBA00008184"/>
    </source>
</evidence>
<evidence type="ECO:0000259" key="6">
    <source>
        <dbReference type="SMART" id="SM00986"/>
    </source>
</evidence>
<evidence type="ECO:0000256" key="5">
    <source>
        <dbReference type="SAM" id="MobiDB-lite"/>
    </source>
</evidence>
<dbReference type="Gene3D" id="3.40.470.10">
    <property type="entry name" value="Uracil-DNA glycosylase-like domain"/>
    <property type="match status" value="3"/>
</dbReference>
<dbReference type="SMART" id="SM00987">
    <property type="entry name" value="UreE_C"/>
    <property type="match status" value="1"/>
</dbReference>
<dbReference type="EMBL" id="JALLAZ020001196">
    <property type="protein sequence ID" value="KAL3778865.1"/>
    <property type="molecule type" value="Genomic_DNA"/>
</dbReference>
<evidence type="ECO:0000256" key="2">
    <source>
        <dbReference type="ARBA" id="ARBA00022763"/>
    </source>
</evidence>
<dbReference type="PANTHER" id="PTHR11264:SF0">
    <property type="entry name" value="URACIL-DNA GLYCOSYLASE"/>
    <property type="match status" value="1"/>
</dbReference>
<organism evidence="7 8">
    <name type="scientific">Stephanodiscus triporus</name>
    <dbReference type="NCBI Taxonomy" id="2934178"/>
    <lineage>
        <taxon>Eukaryota</taxon>
        <taxon>Sar</taxon>
        <taxon>Stramenopiles</taxon>
        <taxon>Ochrophyta</taxon>
        <taxon>Bacillariophyta</taxon>
        <taxon>Coscinodiscophyceae</taxon>
        <taxon>Thalassiosirophycidae</taxon>
        <taxon>Stephanodiscales</taxon>
        <taxon>Stephanodiscaceae</taxon>
        <taxon>Stephanodiscus</taxon>
    </lineage>
</organism>
<dbReference type="Pfam" id="PF03167">
    <property type="entry name" value="UDG"/>
    <property type="match status" value="1"/>
</dbReference>
<accession>A0ABD3NS12</accession>
<dbReference type="SMART" id="SM00986">
    <property type="entry name" value="UDG"/>
    <property type="match status" value="1"/>
</dbReference>
<proteinExistence type="inferred from homology"/>
<protein>
    <recommendedName>
        <fullName evidence="6">Uracil-DNA glycosylase-like domain-containing protein</fullName>
    </recommendedName>
</protein>
<evidence type="ECO:0000256" key="3">
    <source>
        <dbReference type="ARBA" id="ARBA00022801"/>
    </source>
</evidence>
<keyword evidence="4" id="KW-0234">DNA repair</keyword>
<dbReference type="SUPFAM" id="SSF52141">
    <property type="entry name" value="Uracil-DNA glycosylase-like"/>
    <property type="match status" value="2"/>
</dbReference>
<dbReference type="InterPro" id="IPR002043">
    <property type="entry name" value="UDG_fam1"/>
</dbReference>
<dbReference type="GO" id="GO:0004844">
    <property type="term" value="F:uracil DNA N-glycosylase activity"/>
    <property type="evidence" value="ECO:0007669"/>
    <property type="project" value="UniProtKB-ARBA"/>
</dbReference>
<keyword evidence="2" id="KW-0227">DNA damage</keyword>
<dbReference type="InterPro" id="IPR036895">
    <property type="entry name" value="Uracil-DNA_glycosylase-like_sf"/>
</dbReference>
<keyword evidence="8" id="KW-1185">Reference proteome</keyword>
<gene>
    <name evidence="7" type="ORF">ACHAW5_009344</name>
</gene>
<feature type="domain" description="Uracil-DNA glycosylase-like" evidence="6">
    <location>
        <begin position="213"/>
        <end position="349"/>
    </location>
</feature>
<reference evidence="7 8" key="1">
    <citation type="submission" date="2024-10" db="EMBL/GenBank/DDBJ databases">
        <title>Updated reference genomes for cyclostephanoid diatoms.</title>
        <authorList>
            <person name="Roberts W.R."/>
            <person name="Alverson A.J."/>
        </authorList>
    </citation>
    <scope>NUCLEOTIDE SEQUENCE [LARGE SCALE GENOMIC DNA]</scope>
    <source>
        <strain evidence="7 8">AJA276-08</strain>
    </source>
</reference>
<evidence type="ECO:0000313" key="7">
    <source>
        <dbReference type="EMBL" id="KAL3778865.1"/>
    </source>
</evidence>
<dbReference type="Proteomes" id="UP001530315">
    <property type="component" value="Unassembled WGS sequence"/>
</dbReference>